<keyword evidence="2" id="KW-1185">Reference proteome</keyword>
<gene>
    <name evidence="1" type="ORF">ATY40_BA7504073</name>
</gene>
<proteinExistence type="predicted"/>
<dbReference type="AlphaFoldDB" id="A0A1B2JFB1"/>
<evidence type="ECO:0000313" key="1">
    <source>
        <dbReference type="EMBL" id="ANZ76727.1"/>
    </source>
</evidence>
<reference evidence="1 2" key="1">
    <citation type="submission" date="2016-02" db="EMBL/GenBank/DDBJ databases">
        <title>Comparative genomic and transcriptomic foundation for Pichia pastoris.</title>
        <authorList>
            <person name="Love K.R."/>
            <person name="Shah K.A."/>
            <person name="Whittaker C.A."/>
            <person name="Wu J."/>
            <person name="Bartlett M.C."/>
            <person name="Ma D."/>
            <person name="Leeson R.L."/>
            <person name="Priest M."/>
            <person name="Young S.K."/>
            <person name="Love J.C."/>
        </authorList>
    </citation>
    <scope>NUCLEOTIDE SEQUENCE [LARGE SCALE GENOMIC DNA]</scope>
    <source>
        <strain evidence="1 2">ATCC 28485</strain>
    </source>
</reference>
<name>A0A1B2JFB1_PICPA</name>
<organism evidence="1 2">
    <name type="scientific">Komagataella pastoris</name>
    <name type="common">Yeast</name>
    <name type="synonym">Pichia pastoris</name>
    <dbReference type="NCBI Taxonomy" id="4922"/>
    <lineage>
        <taxon>Eukaryota</taxon>
        <taxon>Fungi</taxon>
        <taxon>Dikarya</taxon>
        <taxon>Ascomycota</taxon>
        <taxon>Saccharomycotina</taxon>
        <taxon>Pichiomycetes</taxon>
        <taxon>Pichiales</taxon>
        <taxon>Pichiaceae</taxon>
        <taxon>Komagataella</taxon>
    </lineage>
</organism>
<sequence length="126" mass="14109">MKQSAEKQGIDRVLGSKETCYLLHDGGDSYLELLLSVPLPIPSRAIVPFWRGVVKKKASRSYCRIRPSSSNHKNFFYALRVLVRQALPLTLSEIFWCRGVSELSEFFFSLSIVGLKGGAESIVVCN</sequence>
<dbReference type="Proteomes" id="UP000094565">
    <property type="component" value="Chromosome 3"/>
</dbReference>
<protein>
    <submittedName>
        <fullName evidence="1">BA75_04073T0</fullName>
    </submittedName>
</protein>
<dbReference type="EMBL" id="CP014586">
    <property type="protein sequence ID" value="ANZ76727.1"/>
    <property type="molecule type" value="Genomic_DNA"/>
</dbReference>
<accession>A0A1B2JFB1</accession>
<evidence type="ECO:0000313" key="2">
    <source>
        <dbReference type="Proteomes" id="UP000094565"/>
    </source>
</evidence>